<sequence length="131" mass="15298">MAQIHSYYITNVNLELRFFSSNMREGELKVTIQEVTTAMINNDDLFVEEKKEEKEEEKKEIFFSNSEIINLDEKNTNNLIMADFLHLDVPDFEEKCNENNINSNISIQSQSVDHGNLNVDFEGLLNEEFEV</sequence>
<dbReference type="OrthoDB" id="2489774at2759"/>
<proteinExistence type="predicted"/>
<dbReference type="AlphaFoldDB" id="A0A397S0U7"/>
<name>A0A397S0U7_9GLOM</name>
<dbReference type="EMBL" id="QKYT01001253">
    <property type="protein sequence ID" value="RIA79538.1"/>
    <property type="molecule type" value="Genomic_DNA"/>
</dbReference>
<reference evidence="1 2" key="1">
    <citation type="submission" date="2018-06" db="EMBL/GenBank/DDBJ databases">
        <title>Comparative genomics reveals the genomic features of Rhizophagus irregularis, R. cerebriforme, R. diaphanum and Gigaspora rosea, and their symbiotic lifestyle signature.</title>
        <authorList>
            <person name="Morin E."/>
            <person name="San Clemente H."/>
            <person name="Chen E.C.H."/>
            <person name="De La Providencia I."/>
            <person name="Hainaut M."/>
            <person name="Kuo A."/>
            <person name="Kohler A."/>
            <person name="Murat C."/>
            <person name="Tang N."/>
            <person name="Roy S."/>
            <person name="Loubradou J."/>
            <person name="Henrissat B."/>
            <person name="Grigoriev I.V."/>
            <person name="Corradi N."/>
            <person name="Roux C."/>
            <person name="Martin F.M."/>
        </authorList>
    </citation>
    <scope>NUCLEOTIDE SEQUENCE [LARGE SCALE GENOMIC DNA]</scope>
    <source>
        <strain evidence="1 2">DAOM 227022</strain>
    </source>
</reference>
<keyword evidence="2" id="KW-1185">Reference proteome</keyword>
<evidence type="ECO:0000313" key="1">
    <source>
        <dbReference type="EMBL" id="RIA79538.1"/>
    </source>
</evidence>
<evidence type="ECO:0000313" key="2">
    <source>
        <dbReference type="Proteomes" id="UP000265703"/>
    </source>
</evidence>
<protein>
    <submittedName>
        <fullName evidence="1">Uncharacterized protein</fullName>
    </submittedName>
</protein>
<comment type="caution">
    <text evidence="1">The sequence shown here is derived from an EMBL/GenBank/DDBJ whole genome shotgun (WGS) entry which is preliminary data.</text>
</comment>
<accession>A0A397S0U7</accession>
<gene>
    <name evidence="1" type="ORF">C1645_745849</name>
</gene>
<dbReference type="Proteomes" id="UP000265703">
    <property type="component" value="Unassembled WGS sequence"/>
</dbReference>
<organism evidence="1 2">
    <name type="scientific">Glomus cerebriforme</name>
    <dbReference type="NCBI Taxonomy" id="658196"/>
    <lineage>
        <taxon>Eukaryota</taxon>
        <taxon>Fungi</taxon>
        <taxon>Fungi incertae sedis</taxon>
        <taxon>Mucoromycota</taxon>
        <taxon>Glomeromycotina</taxon>
        <taxon>Glomeromycetes</taxon>
        <taxon>Glomerales</taxon>
        <taxon>Glomeraceae</taxon>
        <taxon>Glomus</taxon>
    </lineage>
</organism>